<sequence>MADACTMSELLQAPTKGYKDAIVLPSILAENFELKVGLLSLVTLSQFHGFETDDLNSHICWFNKITSTLKYKNITNLKNEIINFQQRFDETFSEAYDRFKDLLRKCPHHGFLELHQIATFYNALTQSDQDYLNAATGVSTTTSSPSPSPNVTALIEIVKELVLMNKANQQALVKAMEEICVTCGGPHPYYECLATDGNTFDAFVVIWTYNQGGNGYHPQGDPNYHASNQMGPPGFPPLNFQNIQNYNQNQYNQNQGNYLAPNNQGFNQQKRLPEKLRDPGRFLIPCDFHGLESCMALSDLGASINLMPLSIWKKLSLPDLTPTCMTLKLATRSIAYPAGIAEDVFVQVGKFRFPADFVVIDYDIDLCVPLIFGIPFLRTAHALVNVQREELILRDGNEKLIFHANITSKHPYKHDNKSIKMINFIDITCEDRFPEVSKIKKSNHPSSGSSTPLSDSSLSLIPFETSDSLLEEFINELTLFDPFSPGNEDDNFDLEADIRINKYLLNQDPSTKSEINIIDPILVKVIDEPVLDYSPPPGDDDDDLFDFKSDNDEWKKILYGDCFKDIDSEKIKTRILK</sequence>
<proteinExistence type="predicted"/>
<protein>
    <submittedName>
        <fullName evidence="2">Reverse transcriptase domain-containing protein</fullName>
    </submittedName>
</protein>
<feature type="domain" description="Retrotransposon gag" evidence="1">
    <location>
        <begin position="74"/>
        <end position="125"/>
    </location>
</feature>
<keyword evidence="2" id="KW-0548">Nucleotidyltransferase</keyword>
<dbReference type="Gene3D" id="2.40.70.10">
    <property type="entry name" value="Acid Proteases"/>
    <property type="match status" value="1"/>
</dbReference>
<dbReference type="CDD" id="cd00303">
    <property type="entry name" value="retropepsin_like"/>
    <property type="match status" value="1"/>
</dbReference>
<dbReference type="GO" id="GO:0003964">
    <property type="term" value="F:RNA-directed DNA polymerase activity"/>
    <property type="evidence" value="ECO:0007669"/>
    <property type="project" value="UniProtKB-KW"/>
</dbReference>
<comment type="caution">
    <text evidence="2">The sequence shown here is derived from an EMBL/GenBank/DDBJ whole genome shotgun (WGS) entry which is preliminary data.</text>
</comment>
<dbReference type="PANTHER" id="PTHR33067">
    <property type="entry name" value="RNA-DIRECTED DNA POLYMERASE-RELATED"/>
    <property type="match status" value="1"/>
</dbReference>
<evidence type="ECO:0000259" key="1">
    <source>
        <dbReference type="Pfam" id="PF03732"/>
    </source>
</evidence>
<evidence type="ECO:0000313" key="2">
    <source>
        <dbReference type="EMBL" id="GEU84665.1"/>
    </source>
</evidence>
<reference evidence="2" key="1">
    <citation type="journal article" date="2019" name="Sci. Rep.">
        <title>Draft genome of Tanacetum cinerariifolium, the natural source of mosquito coil.</title>
        <authorList>
            <person name="Yamashiro T."/>
            <person name="Shiraishi A."/>
            <person name="Satake H."/>
            <person name="Nakayama K."/>
        </authorList>
    </citation>
    <scope>NUCLEOTIDE SEQUENCE</scope>
</reference>
<keyword evidence="2" id="KW-0695">RNA-directed DNA polymerase</keyword>
<dbReference type="AlphaFoldDB" id="A0A6L2NJ75"/>
<dbReference type="EMBL" id="BKCJ010008944">
    <property type="protein sequence ID" value="GEU84665.1"/>
    <property type="molecule type" value="Genomic_DNA"/>
</dbReference>
<accession>A0A6L2NJ75</accession>
<keyword evidence="2" id="KW-0808">Transferase</keyword>
<gene>
    <name evidence="2" type="ORF">Tci_056643</name>
</gene>
<dbReference type="Pfam" id="PF03732">
    <property type="entry name" value="Retrotrans_gag"/>
    <property type="match status" value="1"/>
</dbReference>
<name>A0A6L2NJ75_TANCI</name>
<dbReference type="InterPro" id="IPR021109">
    <property type="entry name" value="Peptidase_aspartic_dom_sf"/>
</dbReference>
<dbReference type="PANTHER" id="PTHR33067:SF9">
    <property type="entry name" value="RNA-DIRECTED DNA POLYMERASE"/>
    <property type="match status" value="1"/>
</dbReference>
<organism evidence="2">
    <name type="scientific">Tanacetum cinerariifolium</name>
    <name type="common">Dalmatian daisy</name>
    <name type="synonym">Chrysanthemum cinerariifolium</name>
    <dbReference type="NCBI Taxonomy" id="118510"/>
    <lineage>
        <taxon>Eukaryota</taxon>
        <taxon>Viridiplantae</taxon>
        <taxon>Streptophyta</taxon>
        <taxon>Embryophyta</taxon>
        <taxon>Tracheophyta</taxon>
        <taxon>Spermatophyta</taxon>
        <taxon>Magnoliopsida</taxon>
        <taxon>eudicotyledons</taxon>
        <taxon>Gunneridae</taxon>
        <taxon>Pentapetalae</taxon>
        <taxon>asterids</taxon>
        <taxon>campanulids</taxon>
        <taxon>Asterales</taxon>
        <taxon>Asteraceae</taxon>
        <taxon>Asteroideae</taxon>
        <taxon>Anthemideae</taxon>
        <taxon>Anthemidinae</taxon>
        <taxon>Tanacetum</taxon>
    </lineage>
</organism>
<dbReference type="InterPro" id="IPR005162">
    <property type="entry name" value="Retrotrans_gag_dom"/>
</dbReference>